<dbReference type="Gene3D" id="2.60.120.40">
    <property type="match status" value="2"/>
</dbReference>
<comment type="caution">
    <text evidence="7">The sequence shown here is derived from an EMBL/GenBank/DDBJ whole genome shotgun (WGS) entry which is preliminary data.</text>
</comment>
<evidence type="ECO:0000256" key="2">
    <source>
        <dbReference type="ARBA" id="ARBA00008670"/>
    </source>
</evidence>
<evidence type="ECO:0000259" key="6">
    <source>
        <dbReference type="PROSITE" id="PS50049"/>
    </source>
</evidence>
<feature type="domain" description="THD" evidence="6">
    <location>
        <begin position="186"/>
        <end position="329"/>
    </location>
</feature>
<evidence type="ECO:0000313" key="8">
    <source>
        <dbReference type="Proteomes" id="UP001152803"/>
    </source>
</evidence>
<keyword evidence="5" id="KW-0812">Transmembrane</keyword>
<sequence length="329" mass="38075">MVHETFMNRARLFVVVFTLLAIVVATGIFFSKHEEPACPNPNRSVELTGAELSNFFQVPNSTASIFLAAINSTGTGNKKGTLLWEEENVYPNNMHLDKGRTKIVVEKRGFYLVFVQATFKVPSQHRESLMLRVDVQHPEHPEHPDHDCGIFFLFLQTHSSLDCKHNKNDLEHSTSAHYQPEIESRPNAHLTALNCSMQNTEYLEWETRKGDAHLHMFNYSNKALIAPQDGNYSIYLQITYRMYEDYHCNPRNLLQLKQEVFHRSDRYPDQTVLMMALDSINCSEKTWRKSLYMSRVFSLEKGDQLKVKVGHLKLIDCNEKKVFFGAFLI</sequence>
<keyword evidence="4 5" id="KW-0472">Membrane</keyword>
<dbReference type="PROSITE" id="PS50049">
    <property type="entry name" value="THD_2"/>
    <property type="match status" value="1"/>
</dbReference>
<feature type="transmembrane region" description="Helical" evidence="5">
    <location>
        <begin position="12"/>
        <end position="30"/>
    </location>
</feature>
<keyword evidence="8" id="KW-1185">Reference proteome</keyword>
<evidence type="ECO:0000256" key="3">
    <source>
        <dbReference type="ARBA" id="ARBA00022514"/>
    </source>
</evidence>
<gene>
    <name evidence="7" type="ORF">COCON_G00157870</name>
</gene>
<dbReference type="PANTHER" id="PTHR11471:SF24">
    <property type="entry name" value="TUMOR NECROSIS FACTOR LIGAND SUPERFAMILY MEMBER 15"/>
    <property type="match status" value="1"/>
</dbReference>
<keyword evidence="5" id="KW-1133">Transmembrane helix</keyword>
<keyword evidence="3" id="KW-0202">Cytokine</keyword>
<evidence type="ECO:0000256" key="5">
    <source>
        <dbReference type="SAM" id="Phobius"/>
    </source>
</evidence>
<dbReference type="Proteomes" id="UP001152803">
    <property type="component" value="Unassembled WGS sequence"/>
</dbReference>
<dbReference type="InterPro" id="IPR006052">
    <property type="entry name" value="TNF_dom"/>
</dbReference>
<comment type="similarity">
    <text evidence="2">Belongs to the tumor necrosis factor family.</text>
</comment>
<name>A0A9Q1DA49_CONCO</name>
<dbReference type="Pfam" id="PF00229">
    <property type="entry name" value="TNF"/>
    <property type="match status" value="1"/>
</dbReference>
<dbReference type="EMBL" id="JAFJMO010000011">
    <property type="protein sequence ID" value="KAJ8263330.1"/>
    <property type="molecule type" value="Genomic_DNA"/>
</dbReference>
<evidence type="ECO:0000256" key="4">
    <source>
        <dbReference type="ARBA" id="ARBA00023136"/>
    </source>
</evidence>
<dbReference type="AlphaFoldDB" id="A0A9Q1DA49"/>
<proteinExistence type="inferred from homology"/>
<dbReference type="InterPro" id="IPR008983">
    <property type="entry name" value="Tumour_necrosis_fac-like_dom"/>
</dbReference>
<dbReference type="GO" id="GO:0006955">
    <property type="term" value="P:immune response"/>
    <property type="evidence" value="ECO:0007669"/>
    <property type="project" value="InterPro"/>
</dbReference>
<protein>
    <recommendedName>
        <fullName evidence="6">THD domain-containing protein</fullName>
    </recommendedName>
</protein>
<dbReference type="OrthoDB" id="9936525at2759"/>
<evidence type="ECO:0000256" key="1">
    <source>
        <dbReference type="ARBA" id="ARBA00004370"/>
    </source>
</evidence>
<accession>A0A9Q1DA49</accession>
<dbReference type="GO" id="GO:0005125">
    <property type="term" value="F:cytokine activity"/>
    <property type="evidence" value="ECO:0007669"/>
    <property type="project" value="UniProtKB-KW"/>
</dbReference>
<dbReference type="GO" id="GO:0005164">
    <property type="term" value="F:tumor necrosis factor receptor binding"/>
    <property type="evidence" value="ECO:0007669"/>
    <property type="project" value="InterPro"/>
</dbReference>
<evidence type="ECO:0000313" key="7">
    <source>
        <dbReference type="EMBL" id="KAJ8263330.1"/>
    </source>
</evidence>
<dbReference type="CDD" id="cd00184">
    <property type="entry name" value="TNF"/>
    <property type="match status" value="1"/>
</dbReference>
<dbReference type="GO" id="GO:0016020">
    <property type="term" value="C:membrane"/>
    <property type="evidence" value="ECO:0007669"/>
    <property type="project" value="UniProtKB-SubCell"/>
</dbReference>
<dbReference type="PRINTS" id="PR01234">
    <property type="entry name" value="TNECROSISFCT"/>
</dbReference>
<organism evidence="7 8">
    <name type="scientific">Conger conger</name>
    <name type="common">Conger eel</name>
    <name type="synonym">Muraena conger</name>
    <dbReference type="NCBI Taxonomy" id="82655"/>
    <lineage>
        <taxon>Eukaryota</taxon>
        <taxon>Metazoa</taxon>
        <taxon>Chordata</taxon>
        <taxon>Craniata</taxon>
        <taxon>Vertebrata</taxon>
        <taxon>Euteleostomi</taxon>
        <taxon>Actinopterygii</taxon>
        <taxon>Neopterygii</taxon>
        <taxon>Teleostei</taxon>
        <taxon>Anguilliformes</taxon>
        <taxon>Congridae</taxon>
        <taxon>Conger</taxon>
    </lineage>
</organism>
<comment type="subcellular location">
    <subcellularLocation>
        <location evidence="1">Membrane</location>
    </subcellularLocation>
</comment>
<dbReference type="SUPFAM" id="SSF49842">
    <property type="entry name" value="TNF-like"/>
    <property type="match status" value="2"/>
</dbReference>
<reference evidence="7" key="1">
    <citation type="journal article" date="2023" name="Science">
        <title>Genome structures resolve the early diversification of teleost fishes.</title>
        <authorList>
            <person name="Parey E."/>
            <person name="Louis A."/>
            <person name="Montfort J."/>
            <person name="Bouchez O."/>
            <person name="Roques C."/>
            <person name="Iampietro C."/>
            <person name="Lluch J."/>
            <person name="Castinel A."/>
            <person name="Donnadieu C."/>
            <person name="Desvignes T."/>
            <person name="Floi Bucao C."/>
            <person name="Jouanno E."/>
            <person name="Wen M."/>
            <person name="Mejri S."/>
            <person name="Dirks R."/>
            <person name="Jansen H."/>
            <person name="Henkel C."/>
            <person name="Chen W.J."/>
            <person name="Zahm M."/>
            <person name="Cabau C."/>
            <person name="Klopp C."/>
            <person name="Thompson A.W."/>
            <person name="Robinson-Rechavi M."/>
            <person name="Braasch I."/>
            <person name="Lecointre G."/>
            <person name="Bobe J."/>
            <person name="Postlethwait J.H."/>
            <person name="Berthelot C."/>
            <person name="Roest Crollius H."/>
            <person name="Guiguen Y."/>
        </authorList>
    </citation>
    <scope>NUCLEOTIDE SEQUENCE</scope>
    <source>
        <strain evidence="7">Concon-B</strain>
    </source>
</reference>
<dbReference type="GO" id="GO:0005615">
    <property type="term" value="C:extracellular space"/>
    <property type="evidence" value="ECO:0007669"/>
    <property type="project" value="UniProtKB-KW"/>
</dbReference>
<dbReference type="InterPro" id="IPR006053">
    <property type="entry name" value="TNF"/>
</dbReference>
<dbReference type="SMART" id="SM00207">
    <property type="entry name" value="TNF"/>
    <property type="match status" value="1"/>
</dbReference>
<dbReference type="PANTHER" id="PTHR11471">
    <property type="entry name" value="TUMOR NECROSIS FACTOR FAMILY MEMBER"/>
    <property type="match status" value="1"/>
</dbReference>